<reference evidence="1 2" key="1">
    <citation type="journal article" date="2019" name="Int. J. Syst. Evol. Microbiol.">
        <title>The Global Catalogue of Microorganisms (GCM) 10K type strain sequencing project: providing services to taxonomists for standard genome sequencing and annotation.</title>
        <authorList>
            <consortium name="The Broad Institute Genomics Platform"/>
            <consortium name="The Broad Institute Genome Sequencing Center for Infectious Disease"/>
            <person name="Wu L."/>
            <person name="Ma J."/>
        </authorList>
    </citation>
    <scope>NUCLEOTIDE SEQUENCE [LARGE SCALE GENOMIC DNA]</scope>
    <source>
        <strain evidence="1 2">JCM 16373</strain>
    </source>
</reference>
<proteinExistence type="predicted"/>
<dbReference type="RefSeq" id="WP_344570799.1">
    <property type="nucleotide sequence ID" value="NZ_BAAARJ010000037.1"/>
</dbReference>
<protein>
    <submittedName>
        <fullName evidence="1">Uncharacterized protein</fullName>
    </submittedName>
</protein>
<accession>A0ABN3R120</accession>
<dbReference type="Proteomes" id="UP001501447">
    <property type="component" value="Unassembled WGS sequence"/>
</dbReference>
<name>A0ABN3R120_9ACTN</name>
<dbReference type="EMBL" id="BAAARJ010000037">
    <property type="protein sequence ID" value="GAA2640063.1"/>
    <property type="molecule type" value="Genomic_DNA"/>
</dbReference>
<comment type="caution">
    <text evidence="1">The sequence shown here is derived from an EMBL/GenBank/DDBJ whole genome shotgun (WGS) entry which is preliminary data.</text>
</comment>
<evidence type="ECO:0000313" key="2">
    <source>
        <dbReference type="Proteomes" id="UP001501447"/>
    </source>
</evidence>
<evidence type="ECO:0000313" key="1">
    <source>
        <dbReference type="EMBL" id="GAA2640063.1"/>
    </source>
</evidence>
<sequence>MSLRPRDMPKLRDQTLRHLDDPTSNLRAKTGDENATGLDGLASHLRVGGLYWVAPDMAALAMSSGSQLAAARWATADRPTPCGLIMFDGGIGHFDARGVQIPIEACAWGPYEGECMLWLLMSRRRLVAEMARANLRLDEEQAPPLLPVHGFTVPVTTQPAPLADLDPSVPLPVIAALAASWLLMQQPNLIDRTRERPDKSVRRSYARAGREDPEVTVVDLRRQYVPDTADPDSGRDGRHYRHRWVVSGHWRNQPHGPGQSERRQTWIESYVKGPDGAPLLSTERVNVWRR</sequence>
<keyword evidence="2" id="KW-1185">Reference proteome</keyword>
<organism evidence="1 2">
    <name type="scientific">Streptomyces axinellae</name>
    <dbReference type="NCBI Taxonomy" id="552788"/>
    <lineage>
        <taxon>Bacteria</taxon>
        <taxon>Bacillati</taxon>
        <taxon>Actinomycetota</taxon>
        <taxon>Actinomycetes</taxon>
        <taxon>Kitasatosporales</taxon>
        <taxon>Streptomycetaceae</taxon>
        <taxon>Streptomyces</taxon>
    </lineage>
</organism>
<gene>
    <name evidence="1" type="ORF">GCM10009863_66510</name>
</gene>